<feature type="repeat" description="RCC1" evidence="3">
    <location>
        <begin position="200"/>
        <end position="259"/>
    </location>
</feature>
<gene>
    <name evidence="6" type="ORF">Vafri_6548</name>
</gene>
<feature type="region of interest" description="Disordered" evidence="4">
    <location>
        <begin position="660"/>
        <end position="684"/>
    </location>
</feature>
<dbReference type="GO" id="GO:0005737">
    <property type="term" value="C:cytoplasm"/>
    <property type="evidence" value="ECO:0007669"/>
    <property type="project" value="TreeGrafter"/>
</dbReference>
<feature type="repeat" description="RCC1" evidence="3">
    <location>
        <begin position="312"/>
        <end position="367"/>
    </location>
</feature>
<dbReference type="PROSITE" id="PS50012">
    <property type="entry name" value="RCC1_3"/>
    <property type="match status" value="6"/>
</dbReference>
<feature type="compositionally biased region" description="Low complexity" evidence="4">
    <location>
        <begin position="1050"/>
        <end position="1059"/>
    </location>
</feature>
<evidence type="ECO:0000259" key="5">
    <source>
        <dbReference type="Pfam" id="PF25390"/>
    </source>
</evidence>
<evidence type="ECO:0000313" key="7">
    <source>
        <dbReference type="Proteomes" id="UP000747399"/>
    </source>
</evidence>
<feature type="compositionally biased region" description="Acidic residues" evidence="4">
    <location>
        <begin position="997"/>
        <end position="1006"/>
    </location>
</feature>
<dbReference type="SUPFAM" id="SSF50985">
    <property type="entry name" value="RCC1/BLIP-II"/>
    <property type="match status" value="2"/>
</dbReference>
<evidence type="ECO:0000256" key="3">
    <source>
        <dbReference type="PROSITE-ProRule" id="PRU00235"/>
    </source>
</evidence>
<dbReference type="InterPro" id="IPR058923">
    <property type="entry name" value="RCC1-like_dom"/>
</dbReference>
<dbReference type="PANTHER" id="PTHR45982">
    <property type="entry name" value="REGULATOR OF CHROMOSOME CONDENSATION"/>
    <property type="match status" value="1"/>
</dbReference>
<feature type="compositionally biased region" description="Low complexity" evidence="4">
    <location>
        <begin position="1070"/>
        <end position="1085"/>
    </location>
</feature>
<feature type="repeat" description="RCC1" evidence="3">
    <location>
        <begin position="466"/>
        <end position="519"/>
    </location>
</feature>
<dbReference type="PROSITE" id="PS00626">
    <property type="entry name" value="RCC1_2"/>
    <property type="match status" value="2"/>
</dbReference>
<feature type="compositionally biased region" description="Pro residues" evidence="4">
    <location>
        <begin position="731"/>
        <end position="740"/>
    </location>
</feature>
<feature type="compositionally biased region" description="Low complexity" evidence="4">
    <location>
        <begin position="834"/>
        <end position="856"/>
    </location>
</feature>
<feature type="repeat" description="RCC1" evidence="3">
    <location>
        <begin position="520"/>
        <end position="575"/>
    </location>
</feature>
<proteinExistence type="predicted"/>
<dbReference type="Pfam" id="PF25390">
    <property type="entry name" value="WD40_RLD"/>
    <property type="match status" value="1"/>
</dbReference>
<keyword evidence="7" id="KW-1185">Reference proteome</keyword>
<dbReference type="Proteomes" id="UP000747399">
    <property type="component" value="Unassembled WGS sequence"/>
</dbReference>
<dbReference type="InterPro" id="IPR009091">
    <property type="entry name" value="RCC1/BLIP-II"/>
</dbReference>
<feature type="repeat" description="RCC1" evidence="3">
    <location>
        <begin position="414"/>
        <end position="465"/>
    </location>
</feature>
<feature type="region of interest" description="Disordered" evidence="4">
    <location>
        <begin position="953"/>
        <end position="1094"/>
    </location>
</feature>
<feature type="compositionally biased region" description="Low complexity" evidence="4">
    <location>
        <begin position="672"/>
        <end position="684"/>
    </location>
</feature>
<reference evidence="6" key="1">
    <citation type="journal article" date="2021" name="Proc. Natl. Acad. Sci. U.S.A.">
        <title>Three genomes in the algal genus Volvox reveal the fate of a haploid sex-determining region after a transition to homothallism.</title>
        <authorList>
            <person name="Yamamoto K."/>
            <person name="Hamaji T."/>
            <person name="Kawai-Toyooka H."/>
            <person name="Matsuzaki R."/>
            <person name="Takahashi F."/>
            <person name="Nishimura Y."/>
            <person name="Kawachi M."/>
            <person name="Noguchi H."/>
            <person name="Minakuchi Y."/>
            <person name="Umen J.G."/>
            <person name="Toyoda A."/>
            <person name="Nozaki H."/>
        </authorList>
    </citation>
    <scope>NUCLEOTIDE SEQUENCE</scope>
    <source>
        <strain evidence="6">NIES-3780</strain>
    </source>
</reference>
<name>A0A8J4B346_9CHLO</name>
<feature type="region of interest" description="Disordered" evidence="4">
    <location>
        <begin position="767"/>
        <end position="856"/>
    </location>
</feature>
<dbReference type="EMBL" id="BNCO01000009">
    <property type="protein sequence ID" value="GIL50418.1"/>
    <property type="molecule type" value="Genomic_DNA"/>
</dbReference>
<comment type="caution">
    <text evidence="6">The sequence shown here is derived from an EMBL/GenBank/DDBJ whole genome shotgun (WGS) entry which is preliminary data.</text>
</comment>
<feature type="region of interest" description="Disordered" evidence="4">
    <location>
        <begin position="145"/>
        <end position="165"/>
    </location>
</feature>
<dbReference type="GO" id="GO:0005085">
    <property type="term" value="F:guanyl-nucleotide exchange factor activity"/>
    <property type="evidence" value="ECO:0007669"/>
    <property type="project" value="TreeGrafter"/>
</dbReference>
<feature type="compositionally biased region" description="Pro residues" evidence="4">
    <location>
        <begin position="772"/>
        <end position="784"/>
    </location>
</feature>
<keyword evidence="2" id="KW-0677">Repeat</keyword>
<dbReference type="Gene3D" id="2.130.10.30">
    <property type="entry name" value="Regulator of chromosome condensation 1/beta-lactamase-inhibitor protein II"/>
    <property type="match status" value="2"/>
</dbReference>
<organism evidence="6 7">
    <name type="scientific">Volvox africanus</name>
    <dbReference type="NCBI Taxonomy" id="51714"/>
    <lineage>
        <taxon>Eukaryota</taxon>
        <taxon>Viridiplantae</taxon>
        <taxon>Chlorophyta</taxon>
        <taxon>core chlorophytes</taxon>
        <taxon>Chlorophyceae</taxon>
        <taxon>CS clade</taxon>
        <taxon>Chlamydomonadales</taxon>
        <taxon>Volvocaceae</taxon>
        <taxon>Volvox</taxon>
    </lineage>
</organism>
<feature type="compositionally biased region" description="Low complexity" evidence="4">
    <location>
        <begin position="968"/>
        <end position="978"/>
    </location>
</feature>
<keyword evidence="1" id="KW-0344">Guanine-nucleotide releasing factor</keyword>
<evidence type="ECO:0000256" key="4">
    <source>
        <dbReference type="SAM" id="MobiDB-lite"/>
    </source>
</evidence>
<protein>
    <recommendedName>
        <fullName evidence="5">RCC1-like domain-containing protein</fullName>
    </recommendedName>
</protein>
<dbReference type="AlphaFoldDB" id="A0A8J4B346"/>
<dbReference type="InterPro" id="IPR000408">
    <property type="entry name" value="Reg_chr_condens"/>
</dbReference>
<feature type="compositionally biased region" description="Low complexity" evidence="4">
    <location>
        <begin position="1015"/>
        <end position="1024"/>
    </location>
</feature>
<accession>A0A8J4B346</accession>
<evidence type="ECO:0000256" key="1">
    <source>
        <dbReference type="ARBA" id="ARBA00022658"/>
    </source>
</evidence>
<dbReference type="PANTHER" id="PTHR45982:SF1">
    <property type="entry name" value="REGULATOR OF CHROMOSOME CONDENSATION"/>
    <property type="match status" value="1"/>
</dbReference>
<feature type="domain" description="RCC1-like" evidence="5">
    <location>
        <begin position="202"/>
        <end position="571"/>
    </location>
</feature>
<feature type="compositionally biased region" description="Gly residues" evidence="4">
    <location>
        <begin position="1060"/>
        <end position="1069"/>
    </location>
</feature>
<feature type="repeat" description="RCC1" evidence="3">
    <location>
        <begin position="260"/>
        <end position="311"/>
    </location>
</feature>
<evidence type="ECO:0000313" key="6">
    <source>
        <dbReference type="EMBL" id="GIL50418.1"/>
    </source>
</evidence>
<sequence length="1094" mass="111329">MSFSSFIATGIPTAVTASEVAAGPSWDASAAPAPAPRCGGIDGIGNGNGLTPAVAVQQLQPPPQPSQQGCSALSHTGSQSSLQSGILDFGQQQQQQQQIQKQHLLAQQQQLQLAAALPEQQRQQIQIQLLLQQQQQYGGLNELSMSQIPGSMPRGGSSSESMGSLAQYGTGSSAGQLMLAGPGSLCAVLPYYARRPPIEAVVFGWGVSEDGQLGLVATRDNVITPKVVEALLGVQFSGRSFSRTPLVAGSRNTLALDAAGQVWSFGWNDRGTLGHGHRNQETKPKRIAALKGIRIVQVAIGGWHSLALSDRGVMFAWGGNEYGQCGNVLPGQRDITEPMPVDLGLGPNQRVKQISAGGMHSLALLEDGTVWQWGENWGDFSMRPVRTPRPVPGAVSVAAISCGAFHNLALTGGGRVLSWGMNDYGQLGNGSTTYSTAPRPVLDMDGVVVADIAAGGWHSCALSSAGEVWVWGRGEYGRLGLGDRSGSSKLRPQKVRGLEAHVVVQVAAGGSHTLALTSTARLFVWGRGAFGRLGLGDPERDCYHPVECALPGGTERWRVAAIGAGGRHSICLAIPVRDTPTPRWMDEDDALLTSLGASMAAMGITSMDLQTQLAAAGGFGSILPQHLQSMQLQRIGSEEYDRMSEPSLYDRNLLFDRAAVHGGPSPIRTRRGTGATADGSGTADGSITAASSVVAVAASSSCSGGIPASGYAGGGGGGGNCTATGGAMQNPLPPPPPPDMRPSRQVKIALTEWPSVDSSGLALSADSASIAAPPPTPADPPSPSPSSAASGSMTTSTSPPPPLTLRPASISSPPPGPALMVAAAATADPPPGPIAAVASPRGLSRPKSPLRLPSPASMALPPTASYGIRRSASAVGALSHLTQLLPEPAAVAAAAVLDADSDLAPPWGLAAAAAAVAFATAAAASTAPSSLHGGSAGGGCGSRTGSVTGMTRYRTVFGGGGEEEDEATQAAEAAEAAANDNDGSGTSEEDLRGDLNAQDDTDEDQVYDSSSVQHPRSPSLMSRPLSPPVPLSPRRHGSFGAHACVGVGVGSSRSASPALMGGGSGGGAVAGSPSSRSLLSSYGSPRLPPSMLPH</sequence>
<feature type="compositionally biased region" description="Polar residues" evidence="4">
    <location>
        <begin position="69"/>
        <end position="82"/>
    </location>
</feature>
<dbReference type="PRINTS" id="PR00633">
    <property type="entry name" value="RCCNDNSATION"/>
</dbReference>
<feature type="region of interest" description="Disordered" evidence="4">
    <location>
        <begin position="722"/>
        <end position="743"/>
    </location>
</feature>
<dbReference type="InterPro" id="IPR051553">
    <property type="entry name" value="Ran_GTPase-activating"/>
</dbReference>
<feature type="compositionally biased region" description="Polar residues" evidence="4">
    <location>
        <begin position="156"/>
        <end position="165"/>
    </location>
</feature>
<feature type="compositionally biased region" description="Low complexity" evidence="4">
    <location>
        <begin position="785"/>
        <end position="797"/>
    </location>
</feature>
<evidence type="ECO:0000256" key="2">
    <source>
        <dbReference type="ARBA" id="ARBA00022737"/>
    </source>
</evidence>
<feature type="region of interest" description="Disordered" evidence="4">
    <location>
        <begin position="60"/>
        <end position="82"/>
    </location>
</feature>
<feature type="compositionally biased region" description="Low complexity" evidence="4">
    <location>
        <begin position="818"/>
        <end position="827"/>
    </location>
</feature>